<comment type="caution">
    <text evidence="2">The sequence shown here is derived from an EMBL/GenBank/DDBJ whole genome shotgun (WGS) entry which is preliminary data.</text>
</comment>
<sequence>MHDPDERDVVDLVDHVQARVAGDGGLELAGEVGQLRVADEAFLDLGDDRRRVDDLVGGDARDGAAEESAGVSPQAVVVSRPTLARRRQISGTSSISTQWYWMFSRSLMSAVPRARSVEIPPSTRNASAFSTAPSVRTRNMK</sequence>
<evidence type="ECO:0000313" key="2">
    <source>
        <dbReference type="EMBL" id="GMA41122.1"/>
    </source>
</evidence>
<proteinExistence type="predicted"/>
<feature type="region of interest" description="Disordered" evidence="1">
    <location>
        <begin position="122"/>
        <end position="141"/>
    </location>
</feature>
<reference evidence="3" key="1">
    <citation type="journal article" date="2019" name="Int. J. Syst. Evol. Microbiol.">
        <title>The Global Catalogue of Microorganisms (GCM) 10K type strain sequencing project: providing services to taxonomists for standard genome sequencing and annotation.</title>
        <authorList>
            <consortium name="The Broad Institute Genomics Platform"/>
            <consortium name="The Broad Institute Genome Sequencing Center for Infectious Disease"/>
            <person name="Wu L."/>
            <person name="Ma J."/>
        </authorList>
    </citation>
    <scope>NUCLEOTIDE SEQUENCE [LARGE SCALE GENOMIC DNA]</scope>
    <source>
        <strain evidence="3">NBRC 113072</strain>
    </source>
</reference>
<name>A0ABQ6IWL0_9MICO</name>
<dbReference type="EMBL" id="BSUO01000001">
    <property type="protein sequence ID" value="GMA41122.1"/>
    <property type="molecule type" value="Genomic_DNA"/>
</dbReference>
<evidence type="ECO:0000313" key="3">
    <source>
        <dbReference type="Proteomes" id="UP001157126"/>
    </source>
</evidence>
<dbReference type="Proteomes" id="UP001157126">
    <property type="component" value="Unassembled WGS sequence"/>
</dbReference>
<organism evidence="2 3">
    <name type="scientific">Mobilicoccus caccae</name>
    <dbReference type="NCBI Taxonomy" id="1859295"/>
    <lineage>
        <taxon>Bacteria</taxon>
        <taxon>Bacillati</taxon>
        <taxon>Actinomycetota</taxon>
        <taxon>Actinomycetes</taxon>
        <taxon>Micrococcales</taxon>
        <taxon>Dermatophilaceae</taxon>
        <taxon>Mobilicoccus</taxon>
    </lineage>
</organism>
<accession>A0ABQ6IWL0</accession>
<keyword evidence="3" id="KW-1185">Reference proteome</keyword>
<evidence type="ECO:0000256" key="1">
    <source>
        <dbReference type="SAM" id="MobiDB-lite"/>
    </source>
</evidence>
<protein>
    <submittedName>
        <fullName evidence="2">Uncharacterized protein</fullName>
    </submittedName>
</protein>
<gene>
    <name evidence="2" type="ORF">GCM10025883_31670</name>
</gene>